<dbReference type="Proteomes" id="UP000467700">
    <property type="component" value="Unassembled WGS sequence"/>
</dbReference>
<name>A0A8S0VSU8_CYCAE</name>
<organism evidence="2 3">
    <name type="scientific">Cyclocybe aegerita</name>
    <name type="common">Black poplar mushroom</name>
    <name type="synonym">Agrocybe aegerita</name>
    <dbReference type="NCBI Taxonomy" id="1973307"/>
    <lineage>
        <taxon>Eukaryota</taxon>
        <taxon>Fungi</taxon>
        <taxon>Dikarya</taxon>
        <taxon>Basidiomycota</taxon>
        <taxon>Agaricomycotina</taxon>
        <taxon>Agaricomycetes</taxon>
        <taxon>Agaricomycetidae</taxon>
        <taxon>Agaricales</taxon>
        <taxon>Agaricineae</taxon>
        <taxon>Bolbitiaceae</taxon>
        <taxon>Cyclocybe</taxon>
    </lineage>
</organism>
<comment type="caution">
    <text evidence="2">The sequence shown here is derived from an EMBL/GenBank/DDBJ whole genome shotgun (WGS) entry which is preliminary data.</text>
</comment>
<keyword evidence="3" id="KW-1185">Reference proteome</keyword>
<sequence length="363" mass="37747">MDGTIPPQYAHAGLWNRVIPRPLCLPNPASSISSAHMEHTIPPHYAHNASPNMRIPGPSSGAVVGGSKELEGSLAHLRWAHERQVGSQILNYTTLPLTMPAAPITSTTLLEIVSLSKPSPNMTMLGPAASTFPSTMPEIVLLSGPSPNMAMPGPGSNNATSTIFASTAASSPTLTNQIGAACHSTCQAKQAASLPTLDGEGDVFMDDPGVSASQTPKTSPTKATKGELTAASIKRLKNMVRTLEGRIAVMASHLENGTPEIAEKMSTLENRVTELATNIASTQAPGNQASAMLAHIESTIARLTTSNNEIVMAVQALQANEGQVMGTLSSVDARVGALNARIQDLSDMVSAGSTVDPYQTGSK</sequence>
<evidence type="ECO:0000256" key="1">
    <source>
        <dbReference type="SAM" id="MobiDB-lite"/>
    </source>
</evidence>
<feature type="region of interest" description="Disordered" evidence="1">
    <location>
        <begin position="205"/>
        <end position="225"/>
    </location>
</feature>
<feature type="compositionally biased region" description="Polar residues" evidence="1">
    <location>
        <begin position="211"/>
        <end position="222"/>
    </location>
</feature>
<dbReference type="AlphaFoldDB" id="A0A8S0VSU8"/>
<accession>A0A8S0VSU8</accession>
<dbReference type="EMBL" id="CACVBS010000063">
    <property type="protein sequence ID" value="CAA7267789.1"/>
    <property type="molecule type" value="Genomic_DNA"/>
</dbReference>
<proteinExistence type="predicted"/>
<protein>
    <submittedName>
        <fullName evidence="2">Uncharacterized protein</fullName>
    </submittedName>
</protein>
<evidence type="ECO:0000313" key="2">
    <source>
        <dbReference type="EMBL" id="CAA7267789.1"/>
    </source>
</evidence>
<gene>
    <name evidence="2" type="ORF">AAE3_LOCUS10093</name>
</gene>
<evidence type="ECO:0000313" key="3">
    <source>
        <dbReference type="Proteomes" id="UP000467700"/>
    </source>
</evidence>
<reference evidence="2 3" key="1">
    <citation type="submission" date="2020-01" db="EMBL/GenBank/DDBJ databases">
        <authorList>
            <person name="Gupta K D."/>
        </authorList>
    </citation>
    <scope>NUCLEOTIDE SEQUENCE [LARGE SCALE GENOMIC DNA]</scope>
</reference>